<proteinExistence type="predicted"/>
<protein>
    <submittedName>
        <fullName evidence="1">AP-1 complex subunit mu-2-like</fullName>
    </submittedName>
</protein>
<dbReference type="AlphaFoldDB" id="A0A2P2JWY5"/>
<evidence type="ECO:0000313" key="1">
    <source>
        <dbReference type="EMBL" id="MBW97956.1"/>
    </source>
</evidence>
<sequence>MDILFYAVARQLSSMMSLSINV</sequence>
<name>A0A2P2JWY5_RHIMU</name>
<dbReference type="EMBL" id="GGEC01017473">
    <property type="protein sequence ID" value="MBW97956.1"/>
    <property type="molecule type" value="Transcribed_RNA"/>
</dbReference>
<accession>A0A2P2JWY5</accession>
<organism evidence="1">
    <name type="scientific">Rhizophora mucronata</name>
    <name type="common">Asiatic mangrove</name>
    <dbReference type="NCBI Taxonomy" id="61149"/>
    <lineage>
        <taxon>Eukaryota</taxon>
        <taxon>Viridiplantae</taxon>
        <taxon>Streptophyta</taxon>
        <taxon>Embryophyta</taxon>
        <taxon>Tracheophyta</taxon>
        <taxon>Spermatophyta</taxon>
        <taxon>Magnoliopsida</taxon>
        <taxon>eudicotyledons</taxon>
        <taxon>Gunneridae</taxon>
        <taxon>Pentapetalae</taxon>
        <taxon>rosids</taxon>
        <taxon>fabids</taxon>
        <taxon>Malpighiales</taxon>
        <taxon>Rhizophoraceae</taxon>
        <taxon>Rhizophora</taxon>
    </lineage>
</organism>
<reference evidence="1" key="1">
    <citation type="submission" date="2018-02" db="EMBL/GenBank/DDBJ databases">
        <title>Rhizophora mucronata_Transcriptome.</title>
        <authorList>
            <person name="Meera S.P."/>
            <person name="Sreeshan A."/>
            <person name="Augustine A."/>
        </authorList>
    </citation>
    <scope>NUCLEOTIDE SEQUENCE</scope>
    <source>
        <tissue evidence="1">Leaf</tissue>
    </source>
</reference>